<dbReference type="Proteomes" id="UP000671862">
    <property type="component" value="Chromosome"/>
</dbReference>
<dbReference type="PROSITE" id="PS00912">
    <property type="entry name" value="DHODEHASE_2"/>
    <property type="match status" value="1"/>
</dbReference>
<evidence type="ECO:0000313" key="16">
    <source>
        <dbReference type="EMBL" id="QTA37730.1"/>
    </source>
</evidence>
<evidence type="ECO:0000313" key="17">
    <source>
        <dbReference type="Proteomes" id="UP000671862"/>
    </source>
</evidence>
<dbReference type="InterPro" id="IPR005720">
    <property type="entry name" value="Dihydroorotate_DH_cat"/>
</dbReference>
<dbReference type="PROSITE" id="PS00198">
    <property type="entry name" value="4FE4S_FER_1"/>
    <property type="match status" value="1"/>
</dbReference>
<evidence type="ECO:0000256" key="11">
    <source>
        <dbReference type="ARBA" id="ARBA00048792"/>
    </source>
</evidence>
<dbReference type="Pfam" id="PF01180">
    <property type="entry name" value="DHO_dh"/>
    <property type="match status" value="1"/>
</dbReference>
<evidence type="ECO:0000256" key="1">
    <source>
        <dbReference type="ARBA" id="ARBA00001917"/>
    </source>
</evidence>
<comment type="catalytic activity">
    <reaction evidence="10">
        <text>5,6-dihydrothymine + NAD(+) = thymine + NADH + H(+)</text>
        <dbReference type="Rhea" id="RHEA:28791"/>
        <dbReference type="ChEBI" id="CHEBI:15378"/>
        <dbReference type="ChEBI" id="CHEBI:17821"/>
        <dbReference type="ChEBI" id="CHEBI:27468"/>
        <dbReference type="ChEBI" id="CHEBI:57540"/>
        <dbReference type="ChEBI" id="CHEBI:57945"/>
        <dbReference type="EC" id="1.3.1.1"/>
    </reaction>
</comment>
<dbReference type="Gene3D" id="3.30.70.20">
    <property type="match status" value="2"/>
</dbReference>
<dbReference type="RefSeq" id="WP_207566454.1">
    <property type="nucleotide sequence ID" value="NZ_CP071446.1"/>
</dbReference>
<accession>A0ABX7S7F9</accession>
<dbReference type="SUPFAM" id="SSF51395">
    <property type="entry name" value="FMN-linked oxidoreductases"/>
    <property type="match status" value="1"/>
</dbReference>
<reference evidence="16 17" key="1">
    <citation type="submission" date="2021-03" db="EMBL/GenBank/DDBJ databases">
        <title>Thermosipho ferrireducens sp.nov., an anaerobic thermophilic iron-reducing bacterium isolated from a deep-sea hydrothermal sulfide deposits.</title>
        <authorList>
            <person name="Zeng X."/>
            <person name="Chen Y."/>
            <person name="Shao Z."/>
        </authorList>
    </citation>
    <scope>NUCLEOTIDE SEQUENCE [LARGE SCALE GENOMIC DNA]</scope>
    <source>
        <strain evidence="16 17">JL129W03</strain>
    </source>
</reference>
<dbReference type="InterPro" id="IPR013785">
    <property type="entry name" value="Aldolase_TIM"/>
</dbReference>
<evidence type="ECO:0000256" key="3">
    <source>
        <dbReference type="ARBA" id="ARBA00010804"/>
    </source>
</evidence>
<dbReference type="PANTHER" id="PTHR43073:SF2">
    <property type="entry name" value="DIHYDROPYRIMIDINE DEHYDROGENASE [NADP(+)]"/>
    <property type="match status" value="1"/>
</dbReference>
<organism evidence="16 17">
    <name type="scientific">Thermosipho ferrireducens</name>
    <dbReference type="NCBI Taxonomy" id="2571116"/>
    <lineage>
        <taxon>Bacteria</taxon>
        <taxon>Thermotogati</taxon>
        <taxon>Thermotogota</taxon>
        <taxon>Thermotogae</taxon>
        <taxon>Thermotogales</taxon>
        <taxon>Fervidobacteriaceae</taxon>
        <taxon>Thermosipho</taxon>
    </lineage>
</organism>
<sequence length="362" mass="39607">MELLTNIAGIKIKNPLMPASGPLVGDSKKILYIANLGVGAIVTKTISTKAAVVPRPCIYGEREFAMNAELWSELPPEKWINEILPEIKSKLDVPIIVSAGYSKEDMETLIPELDRFADAFEISTHYVGKSLDTIAEIVKAIRKNTEKPIFMKMSPHIPDPIGFAKVAVENGANGVVAINSLGPTMKINIEKRNVLLGNEKGQVWLSGPAIKPLALAMVNMLREALPDITIIGVGGIKSADDVIEFLLAGADAVQMLSSALIYGKDLYEKIIKELPEKLKKYGFESIEDVKNTGLKKESPKYEPVHPIIDHEKCTLCRICEKVCPYFAIEIKDKVIVNEEMCFGCGLCESRCPVKAISGVLSS</sequence>
<comment type="subunit">
    <text evidence="13">Heterotetramer of 2 PreA and 2 PreT subunits.</text>
</comment>
<evidence type="ECO:0000256" key="5">
    <source>
        <dbReference type="ARBA" id="ARBA00023002"/>
    </source>
</evidence>
<dbReference type="SUPFAM" id="SSF54862">
    <property type="entry name" value="4Fe-4S ferredoxins"/>
    <property type="match status" value="1"/>
</dbReference>
<evidence type="ECO:0000256" key="6">
    <source>
        <dbReference type="ARBA" id="ARBA00023004"/>
    </source>
</evidence>
<name>A0ABX7S7F9_9BACT</name>
<gene>
    <name evidence="16" type="ORF">JYK00_08385</name>
</gene>
<comment type="pathway">
    <text evidence="2">Pyrimidine metabolism; UMP biosynthesis via de novo pathway.</text>
</comment>
<evidence type="ECO:0000259" key="15">
    <source>
        <dbReference type="PROSITE" id="PS51379"/>
    </source>
</evidence>
<evidence type="ECO:0000256" key="13">
    <source>
        <dbReference type="ARBA" id="ARBA00049714"/>
    </source>
</evidence>
<dbReference type="InterPro" id="IPR017896">
    <property type="entry name" value="4Fe4S_Fe-S-bd"/>
</dbReference>
<comment type="catalytic activity">
    <reaction evidence="11">
        <text>5,6-dihydrouracil + NAD(+) = uracil + NADH + H(+)</text>
        <dbReference type="Rhea" id="RHEA:20189"/>
        <dbReference type="ChEBI" id="CHEBI:15378"/>
        <dbReference type="ChEBI" id="CHEBI:15901"/>
        <dbReference type="ChEBI" id="CHEBI:17568"/>
        <dbReference type="ChEBI" id="CHEBI:57540"/>
        <dbReference type="ChEBI" id="CHEBI:57945"/>
        <dbReference type="EC" id="1.3.1.1"/>
    </reaction>
</comment>
<comment type="cofactor">
    <cofactor evidence="1">
        <name>FMN</name>
        <dbReference type="ChEBI" id="CHEBI:58210"/>
    </cofactor>
</comment>
<feature type="domain" description="4Fe-4S ferredoxin-type" evidence="15">
    <location>
        <begin position="304"/>
        <end position="333"/>
    </location>
</feature>
<dbReference type="Gene3D" id="2.30.26.10">
    <property type="entry name" value="Dihydroorotate Dehydrogenase A, chain A, domain 2"/>
    <property type="match status" value="1"/>
</dbReference>
<dbReference type="InterPro" id="IPR017900">
    <property type="entry name" value="4Fe4S_Fe_S_CS"/>
</dbReference>
<keyword evidence="7" id="KW-0411">Iron-sulfur</keyword>
<protein>
    <recommendedName>
        <fullName evidence="14">dihydrouracil dehydrogenase (NAD(+))</fullName>
        <ecNumber evidence="14">1.3.1.1</ecNumber>
    </recommendedName>
    <alternativeName>
        <fullName evidence="9">Dihydrothymine dehydrogenase</fullName>
    </alternativeName>
    <alternativeName>
        <fullName evidence="8">Dihydrouracil dehydrogenase</fullName>
    </alternativeName>
</protein>
<evidence type="ECO:0000256" key="12">
    <source>
        <dbReference type="ARBA" id="ARBA00049578"/>
    </source>
</evidence>
<keyword evidence="6" id="KW-0408">Iron</keyword>
<keyword evidence="5" id="KW-0560">Oxidoreductase</keyword>
<dbReference type="EC" id="1.3.1.1" evidence="14"/>
<dbReference type="Pfam" id="PF12838">
    <property type="entry name" value="Fer4_7"/>
    <property type="match status" value="1"/>
</dbReference>
<proteinExistence type="inferred from homology"/>
<evidence type="ECO:0000256" key="4">
    <source>
        <dbReference type="ARBA" id="ARBA00022723"/>
    </source>
</evidence>
<evidence type="ECO:0000256" key="7">
    <source>
        <dbReference type="ARBA" id="ARBA00023014"/>
    </source>
</evidence>
<dbReference type="InterPro" id="IPR023359">
    <property type="entry name" value="Dihydro_DH_chainA_dom2"/>
</dbReference>
<evidence type="ECO:0000256" key="9">
    <source>
        <dbReference type="ARBA" id="ARBA00032722"/>
    </source>
</evidence>
<evidence type="ECO:0000256" key="14">
    <source>
        <dbReference type="ARBA" id="ARBA00049728"/>
    </source>
</evidence>
<comment type="function">
    <text evidence="12">Involved in pyrimidine base degradation. Catalyzes physiologically the reduction of uracil to 5,6-dihydrouracil (DHU) by using NADH as a specific cosubstrate. It also catalyzes the reverse reaction and the reduction of thymine to 5,6-dihydrothymine (DHT).</text>
</comment>
<dbReference type="Gene3D" id="3.20.20.70">
    <property type="entry name" value="Aldolase class I"/>
    <property type="match status" value="1"/>
</dbReference>
<evidence type="ECO:0000256" key="8">
    <source>
        <dbReference type="ARBA" id="ARBA00030119"/>
    </source>
</evidence>
<feature type="domain" description="4Fe-4S ferredoxin-type" evidence="15">
    <location>
        <begin position="334"/>
        <end position="361"/>
    </location>
</feature>
<evidence type="ECO:0000256" key="10">
    <source>
        <dbReference type="ARBA" id="ARBA00047685"/>
    </source>
</evidence>
<dbReference type="InterPro" id="IPR001295">
    <property type="entry name" value="Dihydroorotate_DH_CS"/>
</dbReference>
<evidence type="ECO:0000256" key="2">
    <source>
        <dbReference type="ARBA" id="ARBA00004725"/>
    </source>
</evidence>
<keyword evidence="17" id="KW-1185">Reference proteome</keyword>
<comment type="similarity">
    <text evidence="3">Belongs to the dihydropyrimidine dehydrogenase family.</text>
</comment>
<dbReference type="PROSITE" id="PS51379">
    <property type="entry name" value="4FE4S_FER_2"/>
    <property type="match status" value="2"/>
</dbReference>
<keyword evidence="4" id="KW-0479">Metal-binding</keyword>
<dbReference type="PANTHER" id="PTHR43073">
    <property type="entry name" value="DIHYDROPYRIMIDINE DEHYDROGENASE [NADP(+)]"/>
    <property type="match status" value="1"/>
</dbReference>
<dbReference type="EMBL" id="CP071446">
    <property type="protein sequence ID" value="QTA37730.1"/>
    <property type="molecule type" value="Genomic_DNA"/>
</dbReference>